<comment type="caution">
    <text evidence="3">The sequence shown here is derived from an EMBL/GenBank/DDBJ whole genome shotgun (WGS) entry which is preliminary data.</text>
</comment>
<dbReference type="GO" id="GO:0003824">
    <property type="term" value="F:catalytic activity"/>
    <property type="evidence" value="ECO:0007669"/>
    <property type="project" value="InterPro"/>
</dbReference>
<dbReference type="OrthoDB" id="9988837at2759"/>
<evidence type="ECO:0000313" key="4">
    <source>
        <dbReference type="Proteomes" id="UP000663832"/>
    </source>
</evidence>
<feature type="domain" description="Endonuclease/exonuclease/phosphatase" evidence="1">
    <location>
        <begin position="480"/>
        <end position="696"/>
    </location>
</feature>
<dbReference type="SUPFAM" id="SSF56219">
    <property type="entry name" value="DNase I-like"/>
    <property type="match status" value="1"/>
</dbReference>
<dbReference type="AlphaFoldDB" id="A0A815BMA0"/>
<dbReference type="EMBL" id="CAJNOM010000240">
    <property type="protein sequence ID" value="CAF1272289.1"/>
    <property type="molecule type" value="Genomic_DNA"/>
</dbReference>
<name>A0A815BMA0_9BILA</name>
<dbReference type="Gene3D" id="3.60.10.10">
    <property type="entry name" value="Endonuclease/exonuclease/phosphatase"/>
    <property type="match status" value="1"/>
</dbReference>
<gene>
    <name evidence="2" type="ORF">BJG266_LOCUS16034</name>
    <name evidence="3" type="ORF">QVE165_LOCUS29662</name>
</gene>
<dbReference type="PANTHER" id="PTHR14859">
    <property type="entry name" value="CALCOFLUOR WHITE HYPERSENSITIVE PROTEIN PRECURSOR"/>
    <property type="match status" value="1"/>
</dbReference>
<dbReference type="Proteomes" id="UP000663832">
    <property type="component" value="Unassembled WGS sequence"/>
</dbReference>
<evidence type="ECO:0000313" key="3">
    <source>
        <dbReference type="EMBL" id="CAF1272289.1"/>
    </source>
</evidence>
<protein>
    <recommendedName>
        <fullName evidence="1">Endonuclease/exonuclease/phosphatase domain-containing protein</fullName>
    </recommendedName>
</protein>
<dbReference type="EMBL" id="CAJNOI010000073">
    <property type="protein sequence ID" value="CAF1002930.1"/>
    <property type="molecule type" value="Genomic_DNA"/>
</dbReference>
<evidence type="ECO:0000259" key="1">
    <source>
        <dbReference type="Pfam" id="PF03372"/>
    </source>
</evidence>
<reference evidence="3" key="1">
    <citation type="submission" date="2021-02" db="EMBL/GenBank/DDBJ databases">
        <authorList>
            <person name="Nowell W R."/>
        </authorList>
    </citation>
    <scope>NUCLEOTIDE SEQUENCE</scope>
</reference>
<dbReference type="Pfam" id="PF03372">
    <property type="entry name" value="Exo_endo_phos"/>
    <property type="match status" value="1"/>
</dbReference>
<dbReference type="GO" id="GO:0016020">
    <property type="term" value="C:membrane"/>
    <property type="evidence" value="ECO:0007669"/>
    <property type="project" value="GOC"/>
</dbReference>
<dbReference type="Proteomes" id="UP000663877">
    <property type="component" value="Unassembled WGS sequence"/>
</dbReference>
<keyword evidence="4" id="KW-1185">Reference proteome</keyword>
<dbReference type="InterPro" id="IPR036691">
    <property type="entry name" value="Endo/exonu/phosph_ase_sf"/>
</dbReference>
<accession>A0A815BMA0</accession>
<sequence>MPLYHIDLNNIQRKATLDYYQNLVIPTIQCRNNLTMFTLDIDDDLCSCIRILDQVKLENVTSLKIKNLNKDNAIYLLSLLPSLTQLVFLRIQSKVDLDLNQFSQFITMPSLKQFELLFLNYYYPSYSTIELPNIVSNIEYLCVYRYFRIQQFKELLRYLPKLKKLFIYIRSHVYSTSIDNNNNNLHQLVPNLNDLQLYVQLLEFDQLQLLLRPLSHQLKRLAISCWSYEYADGQKWEIFLKSFSVLKHFQLDITLSELPVHPINIKEILSSFQTKFFLDARWYFAIDYNPNVDIKFVFYSLPWPIKYFHTILYDIETLSTKTTIPDQSYPTSNVQHLYIQLYDQRSNAITGQRYYSNAESLILINRFSDHSNERSLQMINDLSHTIDLTRIKSLKLIDFDSLQPSFLIPFMNYFHNLFELKLPCNIYLQHQSLISTISTIHTLVLYYDSNHITKDELWTGLSQLSLNIKHFKCVTKHPTTINVHSFRKPENRQSNIDELVSILKPLNLHCIAVEEIQNNDKWKKFSQDMSLPYSIYGPWNGNAAGNGILSCYPIQSYSNQQSSLICQGGTRSFLQCSIDDFTCAVTHLDHMEEDVRLEQIKEFKPYDPDIDILMGDMNSLTRDDYSDNYYEKIIVDKREKSNWEKPRFDLTHLITQQWNYQDAFKLINPQIKDEQLSTCAYGTRIDYIYVHPRVNERWNLTKCSIIDTKGVTDHNCVYVEFSKHSST</sequence>
<proteinExistence type="predicted"/>
<evidence type="ECO:0000313" key="2">
    <source>
        <dbReference type="EMBL" id="CAF1002930.1"/>
    </source>
</evidence>
<dbReference type="GO" id="GO:0005783">
    <property type="term" value="C:endoplasmic reticulum"/>
    <property type="evidence" value="ECO:0007669"/>
    <property type="project" value="TreeGrafter"/>
</dbReference>
<dbReference type="InterPro" id="IPR005135">
    <property type="entry name" value="Endo/exonuclease/phosphatase"/>
</dbReference>
<organism evidence="3 4">
    <name type="scientific">Adineta steineri</name>
    <dbReference type="NCBI Taxonomy" id="433720"/>
    <lineage>
        <taxon>Eukaryota</taxon>
        <taxon>Metazoa</taxon>
        <taxon>Spiralia</taxon>
        <taxon>Gnathifera</taxon>
        <taxon>Rotifera</taxon>
        <taxon>Eurotatoria</taxon>
        <taxon>Bdelloidea</taxon>
        <taxon>Adinetida</taxon>
        <taxon>Adinetidae</taxon>
        <taxon>Adineta</taxon>
    </lineage>
</organism>
<dbReference type="PANTHER" id="PTHR14859:SF0">
    <property type="entry name" value="ENDONUCLEASE_EXONUCLEASE_PHOSPHATASE FAMILY PROTEIN, EXPRESSED"/>
    <property type="match status" value="1"/>
</dbReference>
<dbReference type="InterPro" id="IPR051916">
    <property type="entry name" value="GPI-anchor_lipid_remodeler"/>
</dbReference>
<dbReference type="GO" id="GO:0006506">
    <property type="term" value="P:GPI anchor biosynthetic process"/>
    <property type="evidence" value="ECO:0007669"/>
    <property type="project" value="TreeGrafter"/>
</dbReference>